<dbReference type="Proteomes" id="UP001055072">
    <property type="component" value="Unassembled WGS sequence"/>
</dbReference>
<evidence type="ECO:0000313" key="1">
    <source>
        <dbReference type="EMBL" id="KAI0087133.1"/>
    </source>
</evidence>
<sequence length="470" mass="52223">MGTVEGPSRRTSISTPPRDEPFSHGILDEDEGSRRALKMYLKPVVGATVMIWLVIWSVLALYWGANWKVFSGLHNLDGWVVDFDGGIIGSTVISAYMNATGAKEQISWHVIPASEFPGGEADLPKAVLGEKCWIAVSISSGASDRLSAAIASANTSYDNSAAVTLWGNEARNENAYSFFLEQQLEGPMPEAIAAFALQQSQQLGSNADSLLRTAPKLVLSPLNYTLVNLKPFDIQVATAVDFVGLIYLLILSFIAALANFQARVMISGIDRRLRFKQLLILRFVAPFTIYFWLSFVFSLLSLFFKVPFDRKFGHAGFFIYWMLSWSGMLALGLSLEAMITLLTPRFIPFFLVLWIIVNVSVVFFPVEILPTIFRYGYATPFYNVGNATRTILFGTRNQVGLNFGVLFAWIGISLITIPLFQGLVRRGQVKEWRKKMGAEQNRQVEEKQRRMSSGDDATSSAGTQVEVSEV</sequence>
<name>A0ACB8TYF9_9APHY</name>
<dbReference type="EMBL" id="MU274919">
    <property type="protein sequence ID" value="KAI0087133.1"/>
    <property type="molecule type" value="Genomic_DNA"/>
</dbReference>
<protein>
    <submittedName>
        <fullName evidence="1">Uncharacterized protein</fullName>
    </submittedName>
</protein>
<evidence type="ECO:0000313" key="2">
    <source>
        <dbReference type="Proteomes" id="UP001055072"/>
    </source>
</evidence>
<gene>
    <name evidence="1" type="ORF">BDY19DRAFT_1092222</name>
</gene>
<accession>A0ACB8TYF9</accession>
<reference evidence="1" key="1">
    <citation type="journal article" date="2021" name="Environ. Microbiol.">
        <title>Gene family expansions and transcriptome signatures uncover fungal adaptations to wood decay.</title>
        <authorList>
            <person name="Hage H."/>
            <person name="Miyauchi S."/>
            <person name="Viragh M."/>
            <person name="Drula E."/>
            <person name="Min B."/>
            <person name="Chaduli D."/>
            <person name="Navarro D."/>
            <person name="Favel A."/>
            <person name="Norest M."/>
            <person name="Lesage-Meessen L."/>
            <person name="Balint B."/>
            <person name="Merenyi Z."/>
            <person name="de Eugenio L."/>
            <person name="Morin E."/>
            <person name="Martinez A.T."/>
            <person name="Baldrian P."/>
            <person name="Stursova M."/>
            <person name="Martinez M.J."/>
            <person name="Novotny C."/>
            <person name="Magnuson J.K."/>
            <person name="Spatafora J.W."/>
            <person name="Maurice S."/>
            <person name="Pangilinan J."/>
            <person name="Andreopoulos W."/>
            <person name="LaButti K."/>
            <person name="Hundley H."/>
            <person name="Na H."/>
            <person name="Kuo A."/>
            <person name="Barry K."/>
            <person name="Lipzen A."/>
            <person name="Henrissat B."/>
            <person name="Riley R."/>
            <person name="Ahrendt S."/>
            <person name="Nagy L.G."/>
            <person name="Grigoriev I.V."/>
            <person name="Martin F."/>
            <person name="Rosso M.N."/>
        </authorList>
    </citation>
    <scope>NUCLEOTIDE SEQUENCE</scope>
    <source>
        <strain evidence="1">CBS 384.51</strain>
    </source>
</reference>
<organism evidence="1 2">
    <name type="scientific">Irpex rosettiformis</name>
    <dbReference type="NCBI Taxonomy" id="378272"/>
    <lineage>
        <taxon>Eukaryota</taxon>
        <taxon>Fungi</taxon>
        <taxon>Dikarya</taxon>
        <taxon>Basidiomycota</taxon>
        <taxon>Agaricomycotina</taxon>
        <taxon>Agaricomycetes</taxon>
        <taxon>Polyporales</taxon>
        <taxon>Irpicaceae</taxon>
        <taxon>Irpex</taxon>
    </lineage>
</organism>
<proteinExistence type="predicted"/>
<keyword evidence="2" id="KW-1185">Reference proteome</keyword>
<comment type="caution">
    <text evidence="1">The sequence shown here is derived from an EMBL/GenBank/DDBJ whole genome shotgun (WGS) entry which is preliminary data.</text>
</comment>